<feature type="domain" description="DNA methylase N-4/N-6" evidence="9">
    <location>
        <begin position="35"/>
        <end position="84"/>
    </location>
</feature>
<keyword evidence="7" id="KW-0238">DNA-binding</keyword>
<keyword evidence="4" id="KW-0808">Transferase</keyword>
<dbReference type="GO" id="GO:0008170">
    <property type="term" value="F:N-methyltransferase activity"/>
    <property type="evidence" value="ECO:0007669"/>
    <property type="project" value="InterPro"/>
</dbReference>
<accession>F7XN43</accession>
<dbReference type="REBASE" id="37310">
    <property type="entry name" value="M.Mzh4017ORF1307P"/>
</dbReference>
<dbReference type="GeneID" id="10822943"/>
<proteinExistence type="inferred from homology"/>
<dbReference type="AlphaFoldDB" id="F7XN43"/>
<dbReference type="Gene3D" id="3.40.50.150">
    <property type="entry name" value="Vaccinia Virus protein VP39"/>
    <property type="match status" value="2"/>
</dbReference>
<dbReference type="Proteomes" id="UP000006622">
    <property type="component" value="Chromosome"/>
</dbReference>
<evidence type="ECO:0000256" key="3">
    <source>
        <dbReference type="ARBA" id="ARBA00022603"/>
    </source>
</evidence>
<dbReference type="PROSITE" id="PS00093">
    <property type="entry name" value="N4_MTASE"/>
    <property type="match status" value="1"/>
</dbReference>
<dbReference type="GO" id="GO:0009307">
    <property type="term" value="P:DNA restriction-modification system"/>
    <property type="evidence" value="ECO:0007669"/>
    <property type="project" value="UniProtKB-KW"/>
</dbReference>
<dbReference type="InterPro" id="IPR029063">
    <property type="entry name" value="SAM-dependent_MTases_sf"/>
</dbReference>
<dbReference type="Pfam" id="PF01555">
    <property type="entry name" value="N6_N4_Mtase"/>
    <property type="match status" value="1"/>
</dbReference>
<keyword evidence="5" id="KW-0949">S-adenosyl-L-methionine</keyword>
<dbReference type="KEGG" id="mzh:Mzhil_1307"/>
<dbReference type="HOGENOM" id="CLU_027633_2_1_2"/>
<dbReference type="GO" id="GO:0032259">
    <property type="term" value="P:methylation"/>
    <property type="evidence" value="ECO:0007669"/>
    <property type="project" value="UniProtKB-KW"/>
</dbReference>
<evidence type="ECO:0000256" key="4">
    <source>
        <dbReference type="ARBA" id="ARBA00022679"/>
    </source>
</evidence>
<evidence type="ECO:0000256" key="5">
    <source>
        <dbReference type="ARBA" id="ARBA00022691"/>
    </source>
</evidence>
<dbReference type="InterPro" id="IPR002941">
    <property type="entry name" value="DNA_methylase_N4/N6"/>
</dbReference>
<evidence type="ECO:0000256" key="1">
    <source>
        <dbReference type="ARBA" id="ARBA00010203"/>
    </source>
</evidence>
<name>F7XN43_METZD</name>
<reference evidence="10 11" key="1">
    <citation type="submission" date="2010-07" db="EMBL/GenBank/DDBJ databases">
        <title>The complete genome of Methanosalsum zhilinae DSM 4017.</title>
        <authorList>
            <consortium name="US DOE Joint Genome Institute (JGI-PGF)"/>
            <person name="Lucas S."/>
            <person name="Copeland A."/>
            <person name="Lapidus A."/>
            <person name="Glavina del Rio T."/>
            <person name="Dalin E."/>
            <person name="Tice H."/>
            <person name="Bruce D."/>
            <person name="Goodwin L."/>
            <person name="Pitluck S."/>
            <person name="Kyrpides N."/>
            <person name="Mavromatis K."/>
            <person name="Ovchinnikova G."/>
            <person name="Daligault H."/>
            <person name="Detter J.C."/>
            <person name="Han C."/>
            <person name="Tapia R."/>
            <person name="Larimer F."/>
            <person name="Land M."/>
            <person name="Hauser L."/>
            <person name="Markowitz V."/>
            <person name="Cheng J.-F."/>
            <person name="Hugenholtz P."/>
            <person name="Woyke T."/>
            <person name="Wu D."/>
            <person name="Spring S."/>
            <person name="Schueler E."/>
            <person name="Brambilla E."/>
            <person name="Klenk H.-P."/>
            <person name="Eisen J.A."/>
        </authorList>
    </citation>
    <scope>NUCLEOTIDE SEQUENCE [LARGE SCALE GENOMIC DNA]</scope>
    <source>
        <strain evidence="11">DSM 4017 / NBRC 107636 / OCM 62 / WeN5</strain>
    </source>
</reference>
<keyword evidence="6" id="KW-0680">Restriction system</keyword>
<dbReference type="SUPFAM" id="SSF53335">
    <property type="entry name" value="S-adenosyl-L-methionine-dependent methyltransferases"/>
    <property type="match status" value="3"/>
</dbReference>
<evidence type="ECO:0000256" key="7">
    <source>
        <dbReference type="ARBA" id="ARBA00023125"/>
    </source>
</evidence>
<sequence>MAQNNFPGNDLSFPLNKLPNKSNSYLRLNTICPYFTMFPLDYPFEVLKYAKSNDKVLDPFCGRGTTNFAARLRGLSSVGIDASPIASAIAISKFTNTTPEQIISLCQEILTDSDKPENVPEGPFWTLCYHSSTLNQICKLRESFSEECNTDTSIALRALTLGILHGPLGKTVDSYLSNQMPRTYASKPNYSVKYWEERGLLPKNIDLLEVVKRRAKYSLSSLPPYVDGGILKEDSRNPIKNSSLPLEEFDWVITSPPYYNMNTYIPDQWIRNWFLGGNDKVEYSYSKQVSHSSKKKFSSELAKVWKSVADICNPNANLMIRFGSLPSSPCNPSELLEESLEEANCGWEINNIKSAGTAENGRRQSEQCVKNLGKAIEEIDLHAILR</sequence>
<evidence type="ECO:0000259" key="9">
    <source>
        <dbReference type="Pfam" id="PF01555"/>
    </source>
</evidence>
<evidence type="ECO:0000313" key="11">
    <source>
        <dbReference type="Proteomes" id="UP000006622"/>
    </source>
</evidence>
<dbReference type="GO" id="GO:0003677">
    <property type="term" value="F:DNA binding"/>
    <property type="evidence" value="ECO:0007669"/>
    <property type="project" value="UniProtKB-KW"/>
</dbReference>
<comment type="catalytic activity">
    <reaction evidence="8">
        <text>a 2'-deoxycytidine in DNA + S-adenosyl-L-methionine = an N(4)-methyl-2'-deoxycytidine in DNA + S-adenosyl-L-homocysteine + H(+)</text>
        <dbReference type="Rhea" id="RHEA:16857"/>
        <dbReference type="Rhea" id="RHEA-COMP:11369"/>
        <dbReference type="Rhea" id="RHEA-COMP:13674"/>
        <dbReference type="ChEBI" id="CHEBI:15378"/>
        <dbReference type="ChEBI" id="CHEBI:57856"/>
        <dbReference type="ChEBI" id="CHEBI:59789"/>
        <dbReference type="ChEBI" id="CHEBI:85452"/>
        <dbReference type="ChEBI" id="CHEBI:137933"/>
        <dbReference type="EC" id="2.1.1.113"/>
    </reaction>
</comment>
<evidence type="ECO:0000256" key="2">
    <source>
        <dbReference type="ARBA" id="ARBA00012185"/>
    </source>
</evidence>
<gene>
    <name evidence="10" type="ordered locus">Mzhil_1307</name>
</gene>
<keyword evidence="3 10" id="KW-0489">Methyltransferase</keyword>
<organism evidence="10 11">
    <name type="scientific">Methanosalsum zhilinae (strain DSM 4017 / NBRC 107636 / OCM 62 / WeN5)</name>
    <name type="common">Methanohalophilus zhilinae</name>
    <dbReference type="NCBI Taxonomy" id="679901"/>
    <lineage>
        <taxon>Archaea</taxon>
        <taxon>Methanobacteriati</taxon>
        <taxon>Methanobacteriota</taxon>
        <taxon>Stenosarchaea group</taxon>
        <taxon>Methanomicrobia</taxon>
        <taxon>Methanosarcinales</taxon>
        <taxon>Methanosarcinaceae</taxon>
        <taxon>Methanosalsum</taxon>
    </lineage>
</organism>
<dbReference type="GO" id="GO:0015667">
    <property type="term" value="F:site-specific DNA-methyltransferase (cytosine-N4-specific) activity"/>
    <property type="evidence" value="ECO:0007669"/>
    <property type="project" value="UniProtKB-EC"/>
</dbReference>
<dbReference type="InterPro" id="IPR017985">
    <property type="entry name" value="MeTrfase_CN4_CS"/>
</dbReference>
<keyword evidence="11" id="KW-1185">Reference proteome</keyword>
<evidence type="ECO:0000256" key="6">
    <source>
        <dbReference type="ARBA" id="ARBA00022747"/>
    </source>
</evidence>
<protein>
    <recommendedName>
        <fullName evidence="2">site-specific DNA-methyltransferase (cytosine-N(4)-specific)</fullName>
        <ecNumber evidence="2">2.1.1.113</ecNumber>
    </recommendedName>
</protein>
<evidence type="ECO:0000313" key="10">
    <source>
        <dbReference type="EMBL" id="AEH61159.1"/>
    </source>
</evidence>
<dbReference type="OrthoDB" id="38200at2157"/>
<dbReference type="RefSeq" id="WP_013898596.1">
    <property type="nucleotide sequence ID" value="NC_015676.1"/>
</dbReference>
<dbReference type="EC" id="2.1.1.113" evidence="2"/>
<comment type="similarity">
    <text evidence="1">Belongs to the N(4)/N(6)-methyltransferase family. N(4) subfamily.</text>
</comment>
<evidence type="ECO:0000256" key="8">
    <source>
        <dbReference type="ARBA" id="ARBA00049120"/>
    </source>
</evidence>
<dbReference type="EMBL" id="CP002101">
    <property type="protein sequence ID" value="AEH61159.1"/>
    <property type="molecule type" value="Genomic_DNA"/>
</dbReference>